<evidence type="ECO:0000256" key="3">
    <source>
        <dbReference type="ARBA" id="ARBA00023134"/>
    </source>
</evidence>
<keyword evidence="2" id="KW-0547">Nucleotide-binding</keyword>
<protein>
    <recommendedName>
        <fullName evidence="5">AIG1-type G domain-containing protein</fullName>
    </recommendedName>
</protein>
<dbReference type="AlphaFoldDB" id="A0A9J7X6D8"/>
<dbReference type="PANTHER" id="PTHR10903">
    <property type="entry name" value="GTPASE, IMAP FAMILY MEMBER-RELATED"/>
    <property type="match status" value="1"/>
</dbReference>
<sequence>MASSYKERTRPLNPRIHRKTAAGKIASGNIILKEKVFEAHLSFESGTEKCKQYQQKVESRKISVIDTLGLFDTSISEEQLKEEIVTCVEMSVPGPHVLLTTDEQINEAGKGNYHVFSNTDVENRSQVTKLLEKTDKMENRGEHLTNVTQMYKEAQERSLEKEEKPGEEEPVSLTQKAAFVGAAVLGGAIGVAGAVVGGAAYGAVGLVAAPVALIAAGVSLMAEGGAITITHALKVWKEQKRTKENTI</sequence>
<dbReference type="GeneTree" id="ENSGT01140000282522"/>
<reference evidence="6" key="1">
    <citation type="submission" date="2025-08" db="UniProtKB">
        <authorList>
            <consortium name="Ensembl"/>
        </authorList>
    </citation>
    <scope>IDENTIFICATION</scope>
</reference>
<dbReference type="Ensembl" id="ENSCCRT00000170938.1">
    <property type="protein sequence ID" value="ENSCCRP00000102904.1"/>
    <property type="gene ID" value="ENSCCRG00000070686.1"/>
</dbReference>
<dbReference type="InterPro" id="IPR045058">
    <property type="entry name" value="GIMA/IAN/Toc"/>
</dbReference>
<reference evidence="6" key="2">
    <citation type="submission" date="2025-09" db="UniProtKB">
        <authorList>
            <consortium name="Ensembl"/>
        </authorList>
    </citation>
    <scope>IDENTIFICATION</scope>
</reference>
<keyword evidence="7" id="KW-1185">Reference proteome</keyword>
<dbReference type="InterPro" id="IPR027417">
    <property type="entry name" value="P-loop_NTPase"/>
</dbReference>
<keyword evidence="4" id="KW-0472">Membrane</keyword>
<evidence type="ECO:0000256" key="4">
    <source>
        <dbReference type="SAM" id="Phobius"/>
    </source>
</evidence>
<feature type="transmembrane region" description="Helical" evidence="4">
    <location>
        <begin position="177"/>
        <end position="201"/>
    </location>
</feature>
<proteinExistence type="inferred from homology"/>
<dbReference type="GO" id="GO:0005525">
    <property type="term" value="F:GTP binding"/>
    <property type="evidence" value="ECO:0007669"/>
    <property type="project" value="UniProtKB-KW"/>
</dbReference>
<evidence type="ECO:0000313" key="6">
    <source>
        <dbReference type="Ensembl" id="ENSCCRP00000102904.1"/>
    </source>
</evidence>
<dbReference type="SUPFAM" id="SSF52540">
    <property type="entry name" value="P-loop containing nucleoside triphosphate hydrolases"/>
    <property type="match status" value="1"/>
</dbReference>
<dbReference type="Proteomes" id="UP001108240">
    <property type="component" value="Unplaced"/>
</dbReference>
<evidence type="ECO:0000313" key="7">
    <source>
        <dbReference type="Proteomes" id="UP001108240"/>
    </source>
</evidence>
<keyword evidence="4" id="KW-1133">Transmembrane helix</keyword>
<evidence type="ECO:0000256" key="1">
    <source>
        <dbReference type="ARBA" id="ARBA00008535"/>
    </source>
</evidence>
<dbReference type="PANTHER" id="PTHR10903:SF188">
    <property type="entry name" value="GTPASE IMAP FAMILY MEMBER 2-LIKE-RELATED"/>
    <property type="match status" value="1"/>
</dbReference>
<feature type="domain" description="AIG1-type G" evidence="5">
    <location>
        <begin position="19"/>
        <end position="99"/>
    </location>
</feature>
<dbReference type="InterPro" id="IPR006703">
    <property type="entry name" value="G_AIG1"/>
</dbReference>
<name>A0A9J7X6D8_CYPCA</name>
<comment type="similarity">
    <text evidence="1">Belongs to the TRAFAC class TrmE-Era-EngA-EngB-Septin-like GTPase superfamily. AIG1/Toc34/Toc159-like paraseptin GTPase family. IAN subfamily.</text>
</comment>
<dbReference type="Pfam" id="PF04548">
    <property type="entry name" value="AIG1"/>
    <property type="match status" value="1"/>
</dbReference>
<organism evidence="6 7">
    <name type="scientific">Cyprinus carpio carpio</name>
    <dbReference type="NCBI Taxonomy" id="630221"/>
    <lineage>
        <taxon>Eukaryota</taxon>
        <taxon>Metazoa</taxon>
        <taxon>Chordata</taxon>
        <taxon>Craniata</taxon>
        <taxon>Vertebrata</taxon>
        <taxon>Euteleostomi</taxon>
        <taxon>Actinopterygii</taxon>
        <taxon>Neopterygii</taxon>
        <taxon>Teleostei</taxon>
        <taxon>Ostariophysi</taxon>
        <taxon>Cypriniformes</taxon>
        <taxon>Cyprinidae</taxon>
        <taxon>Cyprininae</taxon>
        <taxon>Cyprinus</taxon>
    </lineage>
</organism>
<feature type="transmembrane region" description="Helical" evidence="4">
    <location>
        <begin position="207"/>
        <end position="233"/>
    </location>
</feature>
<keyword evidence="4" id="KW-0812">Transmembrane</keyword>
<evidence type="ECO:0000256" key="2">
    <source>
        <dbReference type="ARBA" id="ARBA00022741"/>
    </source>
</evidence>
<dbReference type="Gene3D" id="3.40.50.300">
    <property type="entry name" value="P-loop containing nucleotide triphosphate hydrolases"/>
    <property type="match status" value="2"/>
</dbReference>
<keyword evidence="3" id="KW-0342">GTP-binding</keyword>
<accession>A0A9J7X6D8</accession>
<evidence type="ECO:0000259" key="5">
    <source>
        <dbReference type="Pfam" id="PF04548"/>
    </source>
</evidence>